<dbReference type="EMBL" id="CADCUC010000162">
    <property type="protein sequence ID" value="CAA9317826.1"/>
    <property type="molecule type" value="Genomic_DNA"/>
</dbReference>
<gene>
    <name evidence="2" type="ORF">AVDCRST_MAG90-844</name>
</gene>
<reference evidence="2" key="1">
    <citation type="submission" date="2020-02" db="EMBL/GenBank/DDBJ databases">
        <authorList>
            <person name="Meier V. D."/>
        </authorList>
    </citation>
    <scope>NUCLEOTIDE SEQUENCE</scope>
    <source>
        <strain evidence="2">AVDCRST_MAG90</strain>
    </source>
</reference>
<feature type="region of interest" description="Disordered" evidence="1">
    <location>
        <begin position="21"/>
        <end position="50"/>
    </location>
</feature>
<feature type="compositionally biased region" description="Polar residues" evidence="1">
    <location>
        <begin position="21"/>
        <end position="32"/>
    </location>
</feature>
<evidence type="ECO:0000313" key="2">
    <source>
        <dbReference type="EMBL" id="CAA9317826.1"/>
    </source>
</evidence>
<proteinExistence type="predicted"/>
<sequence>MAMMMTMAPTSQIKLFTNVSQAQASLGSQRQSRGPVPAHEPGLAGRASAPIRPRCVQAQFSAAG</sequence>
<accession>A0A6J4L000</accession>
<organism evidence="2">
    <name type="scientific">uncultured Microvirga sp</name>
    <dbReference type="NCBI Taxonomy" id="412392"/>
    <lineage>
        <taxon>Bacteria</taxon>
        <taxon>Pseudomonadati</taxon>
        <taxon>Pseudomonadota</taxon>
        <taxon>Alphaproteobacteria</taxon>
        <taxon>Hyphomicrobiales</taxon>
        <taxon>Methylobacteriaceae</taxon>
        <taxon>Microvirga</taxon>
        <taxon>environmental samples</taxon>
    </lineage>
</organism>
<evidence type="ECO:0000256" key="1">
    <source>
        <dbReference type="SAM" id="MobiDB-lite"/>
    </source>
</evidence>
<protein>
    <submittedName>
        <fullName evidence="2">Uncharacterized protein</fullName>
    </submittedName>
</protein>
<name>A0A6J4L000_9HYPH</name>
<dbReference type="AlphaFoldDB" id="A0A6J4L000"/>